<evidence type="ECO:0000313" key="4">
    <source>
        <dbReference type="Proteomes" id="UP000175616"/>
    </source>
</evidence>
<evidence type="ECO:0000313" key="2">
    <source>
        <dbReference type="EMBL" id="OFC29940.1"/>
    </source>
</evidence>
<dbReference type="EMBL" id="LZYH01000338">
    <property type="protein sequence ID" value="OFC61764.1"/>
    <property type="molecule type" value="Genomic_DNA"/>
</dbReference>
<evidence type="ECO:0000256" key="1">
    <source>
        <dbReference type="SAM" id="MobiDB-lite"/>
    </source>
</evidence>
<feature type="region of interest" description="Disordered" evidence="1">
    <location>
        <begin position="251"/>
        <end position="287"/>
    </location>
</feature>
<dbReference type="EMBL" id="LZYE01000351">
    <property type="protein sequence ID" value="OFC29940.1"/>
    <property type="molecule type" value="Genomic_DNA"/>
</dbReference>
<proteinExistence type="predicted"/>
<dbReference type="AlphaFoldDB" id="A0A1E7YZ58"/>
<comment type="caution">
    <text evidence="3">The sequence shown here is derived from an EMBL/GenBank/DDBJ whole genome shotgun (WGS) entry which is preliminary data.</text>
</comment>
<dbReference type="Proteomes" id="UP000175616">
    <property type="component" value="Unassembled WGS sequence"/>
</dbReference>
<evidence type="ECO:0000313" key="3">
    <source>
        <dbReference type="EMBL" id="OFC61764.1"/>
    </source>
</evidence>
<protein>
    <submittedName>
        <fullName evidence="3">Uncharacterized protein</fullName>
    </submittedName>
</protein>
<accession>A0A1E7YZ58</accession>
<dbReference type="RefSeq" id="WP_070114477.1">
    <property type="nucleotide sequence ID" value="NZ_CP133598.1"/>
</dbReference>
<feature type="compositionally biased region" description="Basic and acidic residues" evidence="1">
    <location>
        <begin position="253"/>
        <end position="264"/>
    </location>
</feature>
<dbReference type="Proteomes" id="UP000175707">
    <property type="component" value="Unassembled WGS sequence"/>
</dbReference>
<organism evidence="3 5">
    <name type="scientific">Acidithiobacillus caldus</name>
    <dbReference type="NCBI Taxonomy" id="33059"/>
    <lineage>
        <taxon>Bacteria</taxon>
        <taxon>Pseudomonadati</taxon>
        <taxon>Pseudomonadota</taxon>
        <taxon>Acidithiobacillia</taxon>
        <taxon>Acidithiobacillales</taxon>
        <taxon>Acidithiobacillaceae</taxon>
        <taxon>Acidithiobacillus</taxon>
    </lineage>
</organism>
<gene>
    <name evidence="2" type="ORF">BAE27_12645</name>
    <name evidence="3" type="ORF">BAE30_03935</name>
</gene>
<name>A0A1E7YZ58_9PROT</name>
<evidence type="ECO:0000313" key="5">
    <source>
        <dbReference type="Proteomes" id="UP000175707"/>
    </source>
</evidence>
<feature type="compositionally biased region" description="Low complexity" evidence="1">
    <location>
        <begin position="265"/>
        <end position="278"/>
    </location>
</feature>
<reference evidence="4 5" key="1">
    <citation type="submission" date="2016-06" db="EMBL/GenBank/DDBJ databases">
        <title>Gene turnover analysis identifies the evolutionary adaptation of the extremophile Acidithiobacillus caldus.</title>
        <authorList>
            <person name="Zhang X."/>
        </authorList>
    </citation>
    <scope>NUCLEOTIDE SEQUENCE [LARGE SCALE GENOMIC DNA]</scope>
    <source>
        <strain evidence="2 4">DX</strain>
        <strain evidence="3 5">S1</strain>
    </source>
</reference>
<sequence>MSDAWLRLFRRTDEASSSAGVEAKIRFLPPEGEVPIYQPPLVDRQFIRLVAVYRVSWAPGSRHPLVEPWWRRPSSRWPRLSRAFCLWLRNSAGESDARHWVAEDTFWRLRPLHGQRWRLAAQVRLQPGVDRERAMQSVDTLLTAVVRTVPFVPAIPAEDLPILRAYMRGQEGEALAQDCGVEVPEVRRILRRARERFGVGAQRDLRRRLWNAYARRRAAFFADEVLKNIAVLVLLAAACVTATPDALAASATAEDKEPKREESRVAAPVAAATASPDRATGETACGAGQERFRQGAAFCRGRT</sequence>